<dbReference type="GO" id="GO:0016787">
    <property type="term" value="F:hydrolase activity"/>
    <property type="evidence" value="ECO:0007669"/>
    <property type="project" value="UniProtKB-KW"/>
</dbReference>
<keyword evidence="12" id="KW-0966">Cell projection</keyword>
<keyword evidence="4" id="KW-1003">Cell membrane</keyword>
<comment type="catalytic activity">
    <reaction evidence="21">
        <text>decanoyl-CoA + H2O = decanoate + CoA + H(+)</text>
        <dbReference type="Rhea" id="RHEA:40059"/>
        <dbReference type="ChEBI" id="CHEBI:15377"/>
        <dbReference type="ChEBI" id="CHEBI:15378"/>
        <dbReference type="ChEBI" id="CHEBI:27689"/>
        <dbReference type="ChEBI" id="CHEBI:57287"/>
        <dbReference type="ChEBI" id="CHEBI:61430"/>
    </reaction>
    <physiologicalReaction direction="left-to-right" evidence="21">
        <dbReference type="Rhea" id="RHEA:40060"/>
    </physiologicalReaction>
</comment>
<evidence type="ECO:0000256" key="13">
    <source>
        <dbReference type="ARBA" id="ARBA00035852"/>
    </source>
</evidence>
<evidence type="ECO:0000256" key="19">
    <source>
        <dbReference type="ARBA" id="ARBA00047588"/>
    </source>
</evidence>
<evidence type="ECO:0000313" key="25">
    <source>
        <dbReference type="EMBL" id="SDO91972.1"/>
    </source>
</evidence>
<evidence type="ECO:0000256" key="4">
    <source>
        <dbReference type="ARBA" id="ARBA00022475"/>
    </source>
</evidence>
<dbReference type="RefSeq" id="WP_074571284.1">
    <property type="nucleotide sequence ID" value="NZ_FNJQ01000003.1"/>
</dbReference>
<evidence type="ECO:0000256" key="22">
    <source>
        <dbReference type="ARBA" id="ARBA00048074"/>
    </source>
</evidence>
<dbReference type="GO" id="GO:0005737">
    <property type="term" value="C:cytoplasm"/>
    <property type="evidence" value="ECO:0007669"/>
    <property type="project" value="UniProtKB-SubCell"/>
</dbReference>
<keyword evidence="11" id="KW-0472">Membrane</keyword>
<comment type="catalytic activity">
    <reaction evidence="13">
        <text>(5Z,8Z,11Z,14Z)-eicosatetraenoyl-CoA + H2O = (5Z,8Z,11Z,14Z)-eicosatetraenoate + CoA + H(+)</text>
        <dbReference type="Rhea" id="RHEA:40151"/>
        <dbReference type="ChEBI" id="CHEBI:15377"/>
        <dbReference type="ChEBI" id="CHEBI:15378"/>
        <dbReference type="ChEBI" id="CHEBI:32395"/>
        <dbReference type="ChEBI" id="CHEBI:57287"/>
        <dbReference type="ChEBI" id="CHEBI:57368"/>
    </reaction>
    <physiologicalReaction direction="left-to-right" evidence="13">
        <dbReference type="Rhea" id="RHEA:40152"/>
    </physiologicalReaction>
</comment>
<dbReference type="EC" id="3.1.2.2" evidence="16"/>
<dbReference type="PANTHER" id="PTHR12418:SF19">
    <property type="entry name" value="ACYL-COENZYME A THIOESTERASE THEM4"/>
    <property type="match status" value="1"/>
</dbReference>
<keyword evidence="7" id="KW-0378">Hydrolase</keyword>
<evidence type="ECO:0000259" key="24">
    <source>
        <dbReference type="Pfam" id="PF03061"/>
    </source>
</evidence>
<keyword evidence="10" id="KW-0443">Lipid metabolism</keyword>
<protein>
    <recommendedName>
        <fullName evidence="17">Acyl-coenzyme A thioesterase THEM4</fullName>
        <ecNumber evidence="16">3.1.2.2</ecNumber>
    </recommendedName>
    <alternativeName>
        <fullName evidence="18">Thioesterase superfamily member 4</fullName>
    </alternativeName>
</protein>
<comment type="catalytic activity">
    <reaction evidence="20">
        <text>hexadecanoyl-CoA + H2O = hexadecanoate + CoA + H(+)</text>
        <dbReference type="Rhea" id="RHEA:16645"/>
        <dbReference type="ChEBI" id="CHEBI:7896"/>
        <dbReference type="ChEBI" id="CHEBI:15377"/>
        <dbReference type="ChEBI" id="CHEBI:15378"/>
        <dbReference type="ChEBI" id="CHEBI:57287"/>
        <dbReference type="ChEBI" id="CHEBI:57379"/>
        <dbReference type="EC" id="3.1.2.2"/>
    </reaction>
    <physiologicalReaction direction="left-to-right" evidence="20">
        <dbReference type="Rhea" id="RHEA:16646"/>
    </physiologicalReaction>
</comment>
<feature type="domain" description="Thioesterase" evidence="24">
    <location>
        <begin position="45"/>
        <end position="117"/>
    </location>
</feature>
<evidence type="ECO:0000256" key="9">
    <source>
        <dbReference type="ARBA" id="ARBA00022946"/>
    </source>
</evidence>
<dbReference type="PANTHER" id="PTHR12418">
    <property type="entry name" value="ACYL-COENZYME A THIOESTERASE THEM4"/>
    <property type="match status" value="1"/>
</dbReference>
<dbReference type="CDD" id="cd03440">
    <property type="entry name" value="hot_dog"/>
    <property type="match status" value="1"/>
</dbReference>
<evidence type="ECO:0000256" key="5">
    <source>
        <dbReference type="ARBA" id="ARBA00022490"/>
    </source>
</evidence>
<evidence type="ECO:0000256" key="3">
    <source>
        <dbReference type="ARBA" id="ARBA00004632"/>
    </source>
</evidence>
<organism evidence="25 26">
    <name type="scientific">Selenomonas ruminantium</name>
    <dbReference type="NCBI Taxonomy" id="971"/>
    <lineage>
        <taxon>Bacteria</taxon>
        <taxon>Bacillati</taxon>
        <taxon>Bacillota</taxon>
        <taxon>Negativicutes</taxon>
        <taxon>Selenomonadales</taxon>
        <taxon>Selenomonadaceae</taxon>
        <taxon>Selenomonas</taxon>
    </lineage>
</organism>
<evidence type="ECO:0000256" key="6">
    <source>
        <dbReference type="ARBA" id="ARBA00022703"/>
    </source>
</evidence>
<evidence type="ECO:0000256" key="1">
    <source>
        <dbReference type="ARBA" id="ARBA00004170"/>
    </source>
</evidence>
<sequence>MATNDTHCFACGKANPIGLKLNFTLQDGQYVAVKKLSTDYQGYDGIVHGGILTTMMDEAMAGYLNKAVCQKAVTARLDVRYRKPAPIGEELTIRCWEDSRKGAFVTMKATISLTDGTITTEATGKMAIVHP</sequence>
<evidence type="ECO:0000256" key="18">
    <source>
        <dbReference type="ARBA" id="ARBA00043210"/>
    </source>
</evidence>
<dbReference type="EMBL" id="FNJQ01000003">
    <property type="protein sequence ID" value="SDO91972.1"/>
    <property type="molecule type" value="Genomic_DNA"/>
</dbReference>
<keyword evidence="5" id="KW-0963">Cytoplasm</keyword>
<evidence type="ECO:0000256" key="8">
    <source>
        <dbReference type="ARBA" id="ARBA00022832"/>
    </source>
</evidence>
<accession>A0A1H0NGT2</accession>
<evidence type="ECO:0000256" key="12">
    <source>
        <dbReference type="ARBA" id="ARBA00023273"/>
    </source>
</evidence>
<dbReference type="GO" id="GO:0016020">
    <property type="term" value="C:membrane"/>
    <property type="evidence" value="ECO:0007669"/>
    <property type="project" value="UniProtKB-SubCell"/>
</dbReference>
<name>A0A1H0NGT2_SELRU</name>
<evidence type="ECO:0000256" key="21">
    <source>
        <dbReference type="ARBA" id="ARBA00047969"/>
    </source>
</evidence>
<comment type="subcellular location">
    <subcellularLocation>
        <location evidence="3">Cell projection</location>
        <location evidence="3">Ruffle membrane</location>
    </subcellularLocation>
    <subcellularLocation>
        <location evidence="2">Cytoplasm</location>
    </subcellularLocation>
    <subcellularLocation>
        <location evidence="1">Membrane</location>
        <topology evidence="1">Peripheral membrane protein</topology>
    </subcellularLocation>
</comment>
<evidence type="ECO:0000256" key="15">
    <source>
        <dbReference type="ARBA" id="ARBA00038456"/>
    </source>
</evidence>
<proteinExistence type="inferred from homology"/>
<reference evidence="25 26" key="1">
    <citation type="submission" date="2016-10" db="EMBL/GenBank/DDBJ databases">
        <authorList>
            <person name="de Groot N.N."/>
        </authorList>
    </citation>
    <scope>NUCLEOTIDE SEQUENCE [LARGE SCALE GENOMIC DNA]</scope>
    <source>
        <strain evidence="25 26">S137</strain>
    </source>
</reference>
<evidence type="ECO:0000256" key="17">
    <source>
        <dbReference type="ARBA" id="ARBA00040123"/>
    </source>
</evidence>
<dbReference type="Pfam" id="PF03061">
    <property type="entry name" value="4HBT"/>
    <property type="match status" value="1"/>
</dbReference>
<comment type="catalytic activity">
    <reaction evidence="19">
        <text>octanoyl-CoA + H2O = octanoate + CoA + H(+)</text>
        <dbReference type="Rhea" id="RHEA:30143"/>
        <dbReference type="ChEBI" id="CHEBI:15377"/>
        <dbReference type="ChEBI" id="CHEBI:15378"/>
        <dbReference type="ChEBI" id="CHEBI:25646"/>
        <dbReference type="ChEBI" id="CHEBI:57287"/>
        <dbReference type="ChEBI" id="CHEBI:57386"/>
    </reaction>
    <physiologicalReaction direction="left-to-right" evidence="19">
        <dbReference type="Rhea" id="RHEA:30144"/>
    </physiologicalReaction>
</comment>
<comment type="catalytic activity">
    <reaction evidence="22">
        <text>dodecanoyl-CoA + H2O = dodecanoate + CoA + H(+)</text>
        <dbReference type="Rhea" id="RHEA:30135"/>
        <dbReference type="ChEBI" id="CHEBI:15377"/>
        <dbReference type="ChEBI" id="CHEBI:15378"/>
        <dbReference type="ChEBI" id="CHEBI:18262"/>
        <dbReference type="ChEBI" id="CHEBI:57287"/>
        <dbReference type="ChEBI" id="CHEBI:57375"/>
    </reaction>
    <physiologicalReaction direction="left-to-right" evidence="22">
        <dbReference type="Rhea" id="RHEA:30136"/>
    </physiologicalReaction>
</comment>
<keyword evidence="6" id="KW-0053">Apoptosis</keyword>
<gene>
    <name evidence="25" type="ORF">SAMN05216366_10378</name>
</gene>
<comment type="catalytic activity">
    <reaction evidence="23">
        <text>tetradecanoyl-CoA + H2O = tetradecanoate + CoA + H(+)</text>
        <dbReference type="Rhea" id="RHEA:40119"/>
        <dbReference type="ChEBI" id="CHEBI:15377"/>
        <dbReference type="ChEBI" id="CHEBI:15378"/>
        <dbReference type="ChEBI" id="CHEBI:30807"/>
        <dbReference type="ChEBI" id="CHEBI:57287"/>
        <dbReference type="ChEBI" id="CHEBI:57385"/>
    </reaction>
    <physiologicalReaction direction="left-to-right" evidence="23">
        <dbReference type="Rhea" id="RHEA:40120"/>
    </physiologicalReaction>
</comment>
<evidence type="ECO:0000256" key="2">
    <source>
        <dbReference type="ARBA" id="ARBA00004496"/>
    </source>
</evidence>
<evidence type="ECO:0000256" key="14">
    <source>
        <dbReference type="ARBA" id="ARBA00037002"/>
    </source>
</evidence>
<evidence type="ECO:0000256" key="23">
    <source>
        <dbReference type="ARBA" id="ARBA00048180"/>
    </source>
</evidence>
<evidence type="ECO:0000256" key="20">
    <source>
        <dbReference type="ARBA" id="ARBA00047734"/>
    </source>
</evidence>
<dbReference type="SUPFAM" id="SSF54637">
    <property type="entry name" value="Thioesterase/thiol ester dehydrase-isomerase"/>
    <property type="match status" value="1"/>
</dbReference>
<comment type="similarity">
    <text evidence="15">Belongs to the THEM4/THEM5 thioesterase family.</text>
</comment>
<keyword evidence="8" id="KW-0276">Fatty acid metabolism</keyword>
<dbReference type="InterPro" id="IPR006683">
    <property type="entry name" value="Thioestr_dom"/>
</dbReference>
<keyword evidence="9" id="KW-0809">Transit peptide</keyword>
<evidence type="ECO:0000256" key="7">
    <source>
        <dbReference type="ARBA" id="ARBA00022801"/>
    </source>
</evidence>
<comment type="catalytic activity">
    <reaction evidence="14">
        <text>(9Z)-octadecenoyl-CoA + H2O = (9Z)-octadecenoate + CoA + H(+)</text>
        <dbReference type="Rhea" id="RHEA:40139"/>
        <dbReference type="ChEBI" id="CHEBI:15377"/>
        <dbReference type="ChEBI" id="CHEBI:15378"/>
        <dbReference type="ChEBI" id="CHEBI:30823"/>
        <dbReference type="ChEBI" id="CHEBI:57287"/>
        <dbReference type="ChEBI" id="CHEBI:57387"/>
    </reaction>
    <physiologicalReaction direction="left-to-right" evidence="14">
        <dbReference type="Rhea" id="RHEA:40140"/>
    </physiologicalReaction>
</comment>
<dbReference type="OrthoDB" id="9792301at2"/>
<dbReference type="AlphaFoldDB" id="A0A1H0NGT2"/>
<evidence type="ECO:0000256" key="10">
    <source>
        <dbReference type="ARBA" id="ARBA00023098"/>
    </source>
</evidence>
<dbReference type="GO" id="GO:0006631">
    <property type="term" value="P:fatty acid metabolic process"/>
    <property type="evidence" value="ECO:0007669"/>
    <property type="project" value="UniProtKB-KW"/>
</dbReference>
<evidence type="ECO:0000313" key="26">
    <source>
        <dbReference type="Proteomes" id="UP000182412"/>
    </source>
</evidence>
<evidence type="ECO:0000256" key="16">
    <source>
        <dbReference type="ARBA" id="ARBA00038848"/>
    </source>
</evidence>
<evidence type="ECO:0000256" key="11">
    <source>
        <dbReference type="ARBA" id="ARBA00023136"/>
    </source>
</evidence>
<dbReference type="Gene3D" id="3.10.129.10">
    <property type="entry name" value="Hotdog Thioesterase"/>
    <property type="match status" value="1"/>
</dbReference>
<dbReference type="Proteomes" id="UP000182412">
    <property type="component" value="Unassembled WGS sequence"/>
</dbReference>
<dbReference type="InterPro" id="IPR052365">
    <property type="entry name" value="THEM4/THEM5_acyl-CoA_thioest"/>
</dbReference>
<dbReference type="InterPro" id="IPR029069">
    <property type="entry name" value="HotDog_dom_sf"/>
</dbReference>